<protein>
    <submittedName>
        <fullName evidence="1">Uncharacterized protein</fullName>
    </submittedName>
</protein>
<gene>
    <name evidence="1" type="ORF">GJQ57_22670</name>
</gene>
<evidence type="ECO:0000313" key="1">
    <source>
        <dbReference type="EMBL" id="MRT01455.1"/>
    </source>
</evidence>
<organism evidence="1 2">
    <name type="scientific">Ralstonia pickettii</name>
    <name type="common">Burkholderia pickettii</name>
    <dbReference type="NCBI Taxonomy" id="329"/>
    <lineage>
        <taxon>Bacteria</taxon>
        <taxon>Pseudomonadati</taxon>
        <taxon>Pseudomonadota</taxon>
        <taxon>Betaproteobacteria</taxon>
        <taxon>Burkholderiales</taxon>
        <taxon>Burkholderiaceae</taxon>
        <taxon>Ralstonia</taxon>
    </lineage>
</organism>
<dbReference type="EMBL" id="WJYN01000013">
    <property type="protein sequence ID" value="MRT01455.1"/>
    <property type="molecule type" value="Genomic_DNA"/>
</dbReference>
<dbReference type="AlphaFoldDB" id="A0A7X2HRK9"/>
<sequence length="78" mass="8296">MKRITIQVSEATAASLHELAKRCTAANARFDGYTSHGPLTVASLLAMLAEDAGMVITRPGSWEGANMAQVFSSHGYEV</sequence>
<dbReference type="RefSeq" id="WP_089440419.1">
    <property type="nucleotide sequence ID" value="NZ_WJYN01000013.1"/>
</dbReference>
<proteinExistence type="predicted"/>
<reference evidence="1 2" key="1">
    <citation type="submission" date="2019-11" db="EMBL/GenBank/DDBJ databases">
        <title>Phenotypic characterization of an OXA-22 and OXA-60 co-producing Ralstonia pickettii clinical strain.</title>
        <authorList>
            <person name="He F."/>
        </authorList>
    </citation>
    <scope>NUCLEOTIDE SEQUENCE [LARGE SCALE GENOMIC DNA]</scope>
    <source>
        <strain evidence="1 2">PSLESD1</strain>
    </source>
</reference>
<evidence type="ECO:0000313" key="2">
    <source>
        <dbReference type="Proteomes" id="UP000441032"/>
    </source>
</evidence>
<comment type="caution">
    <text evidence="1">The sequence shown here is derived from an EMBL/GenBank/DDBJ whole genome shotgun (WGS) entry which is preliminary data.</text>
</comment>
<dbReference type="Proteomes" id="UP000441032">
    <property type="component" value="Unassembled WGS sequence"/>
</dbReference>
<name>A0A7X2HRK9_RALPI</name>
<accession>A0A7X2HRK9</accession>